<keyword evidence="1" id="KW-1133">Transmembrane helix</keyword>
<dbReference type="RefSeq" id="WP_206712604.1">
    <property type="nucleotide sequence ID" value="NZ_CP071091.1"/>
</dbReference>
<dbReference type="GO" id="GO:0016787">
    <property type="term" value="F:hydrolase activity"/>
    <property type="evidence" value="ECO:0007669"/>
    <property type="project" value="UniProtKB-KW"/>
</dbReference>
<evidence type="ECO:0000313" key="2">
    <source>
        <dbReference type="EMBL" id="QSQ10839.1"/>
    </source>
</evidence>
<organism evidence="2 3">
    <name type="scientific">Myxococcus landrumensis</name>
    <dbReference type="NCBI Taxonomy" id="2813577"/>
    <lineage>
        <taxon>Bacteria</taxon>
        <taxon>Pseudomonadati</taxon>
        <taxon>Myxococcota</taxon>
        <taxon>Myxococcia</taxon>
        <taxon>Myxococcales</taxon>
        <taxon>Cystobacterineae</taxon>
        <taxon>Myxococcaceae</taxon>
        <taxon>Myxococcus</taxon>
    </lineage>
</organism>
<dbReference type="EMBL" id="CP071091">
    <property type="protein sequence ID" value="QSQ10839.1"/>
    <property type="molecule type" value="Genomic_DNA"/>
</dbReference>
<reference evidence="2 3" key="1">
    <citation type="submission" date="2021-02" db="EMBL/GenBank/DDBJ databases">
        <title>De Novo genome assembly of isolated myxobacteria.</title>
        <authorList>
            <person name="Stevens D.C."/>
        </authorList>
    </citation>
    <scope>NUCLEOTIDE SEQUENCE [LARGE SCALE GENOMIC DNA]</scope>
    <source>
        <strain evidence="2 3">SCHIC003</strain>
    </source>
</reference>
<dbReference type="Pfam" id="PF04307">
    <property type="entry name" value="YdjM"/>
    <property type="match status" value="1"/>
</dbReference>
<dbReference type="Proteomes" id="UP000663090">
    <property type="component" value="Chromosome"/>
</dbReference>
<feature type="transmembrane region" description="Helical" evidence="1">
    <location>
        <begin position="98"/>
        <end position="115"/>
    </location>
</feature>
<feature type="transmembrane region" description="Helical" evidence="1">
    <location>
        <begin position="184"/>
        <end position="201"/>
    </location>
</feature>
<gene>
    <name evidence="2" type="ORF">JY572_20635</name>
</gene>
<dbReference type="PANTHER" id="PTHR40031">
    <property type="entry name" value="HYPOTHETICAL MEMBRANE SPANNING PROTEIN"/>
    <property type="match status" value="1"/>
</dbReference>
<keyword evidence="1" id="KW-0812">Transmembrane</keyword>
<feature type="transmembrane region" description="Helical" evidence="1">
    <location>
        <begin position="135"/>
        <end position="154"/>
    </location>
</feature>
<keyword evidence="1" id="KW-0472">Membrane</keyword>
<protein>
    <submittedName>
        <fullName evidence="2">Metal-dependent hydrolase</fullName>
    </submittedName>
</protein>
<feature type="transmembrane region" description="Helical" evidence="1">
    <location>
        <begin position="57"/>
        <end position="78"/>
    </location>
</feature>
<feature type="transmembrane region" description="Helical" evidence="1">
    <location>
        <begin position="161"/>
        <end position="178"/>
    </location>
</feature>
<feature type="transmembrane region" description="Helical" evidence="1">
    <location>
        <begin position="213"/>
        <end position="231"/>
    </location>
</feature>
<dbReference type="InterPro" id="IPR053170">
    <property type="entry name" value="Transcription_regulator"/>
</dbReference>
<dbReference type="InterPro" id="IPR007404">
    <property type="entry name" value="YdjM-like"/>
</dbReference>
<accession>A0ABX7MXB7</accession>
<evidence type="ECO:0000256" key="1">
    <source>
        <dbReference type="SAM" id="Phobius"/>
    </source>
</evidence>
<keyword evidence="2" id="KW-0378">Hydrolase</keyword>
<sequence length="378" mass="41030">MDNLAHSLVGAWMAEAGLKRYTPLATATLVIGANLPDVDGLVTFAGSDASLYWRRGWTHGVLALALWPFVLTGVMLLWDRQVRRRRDSALAPARAGPLLALSTLAILSHPALDWLNTYGVRLLMPFDGTWFYGDTLFIVDPWVWLLAGAAVVMADARTRKSMAGWCVLGIATTALVTIPSFVPWPAKVLWAVGLAAVLWLRWKGTRVLSTQRVATVCGVGLVLYLGGILLGSQVAAPRAKAWLTAQGSPVERVIAGPVPANPFVRDLIAVGPDRYHFVRADFLRGGEAHLQLSDPSLPREPNPGPVIQAALAAPHLRGLANWLRLPTYEVTETETGWRVAINDVRYSRSLSGGLGFAVVELDKSLRLLPPRRGADAEH</sequence>
<keyword evidence="3" id="KW-1185">Reference proteome</keyword>
<dbReference type="PANTHER" id="PTHR40031:SF1">
    <property type="entry name" value="MEMBRANE-BOUND METAL-DEPENDENT HYDROLASE"/>
    <property type="match status" value="1"/>
</dbReference>
<proteinExistence type="predicted"/>
<evidence type="ECO:0000313" key="3">
    <source>
        <dbReference type="Proteomes" id="UP000663090"/>
    </source>
</evidence>
<name>A0ABX7MXB7_9BACT</name>